<dbReference type="KEGG" id="kmn:HW532_07295"/>
<dbReference type="PANTHER" id="PTHR30427:SF1">
    <property type="entry name" value="TRANSCRIPTIONAL ACTIVATOR PROTEIN LYSR"/>
    <property type="match status" value="1"/>
</dbReference>
<dbReference type="InterPro" id="IPR036390">
    <property type="entry name" value="WH_DNA-bd_sf"/>
</dbReference>
<comment type="similarity">
    <text evidence="1">Belongs to the LysR transcriptional regulatory family.</text>
</comment>
<dbReference type="InterPro" id="IPR005119">
    <property type="entry name" value="LysR_subst-bd"/>
</dbReference>
<dbReference type="GO" id="GO:0043565">
    <property type="term" value="F:sequence-specific DNA binding"/>
    <property type="evidence" value="ECO:0007669"/>
    <property type="project" value="TreeGrafter"/>
</dbReference>
<dbReference type="AlphaFoldDB" id="A0A7S8C380"/>
<reference evidence="6 7" key="1">
    <citation type="submission" date="2020-06" db="EMBL/GenBank/DDBJ databases">
        <title>Genome sequence of 2 isolates from Red Sea Mangroves.</title>
        <authorList>
            <person name="Sefrji F."/>
            <person name="Michoud G."/>
            <person name="Merlino G."/>
            <person name="Daffonchio D."/>
        </authorList>
    </citation>
    <scope>NUCLEOTIDE SEQUENCE [LARGE SCALE GENOMIC DNA]</scope>
    <source>
        <strain evidence="6 7">R1DC25</strain>
    </source>
</reference>
<name>A0A7S8C380_9HYPH</name>
<evidence type="ECO:0000256" key="4">
    <source>
        <dbReference type="ARBA" id="ARBA00023163"/>
    </source>
</evidence>
<dbReference type="SUPFAM" id="SSF53850">
    <property type="entry name" value="Periplasmic binding protein-like II"/>
    <property type="match status" value="1"/>
</dbReference>
<dbReference type="CDD" id="cd08415">
    <property type="entry name" value="PBP2_LysR_opines_like"/>
    <property type="match status" value="1"/>
</dbReference>
<dbReference type="Gene3D" id="3.40.190.290">
    <property type="match status" value="1"/>
</dbReference>
<evidence type="ECO:0000259" key="5">
    <source>
        <dbReference type="PROSITE" id="PS50931"/>
    </source>
</evidence>
<evidence type="ECO:0000256" key="1">
    <source>
        <dbReference type="ARBA" id="ARBA00009437"/>
    </source>
</evidence>
<dbReference type="Gene3D" id="1.10.10.10">
    <property type="entry name" value="Winged helix-like DNA-binding domain superfamily/Winged helix DNA-binding domain"/>
    <property type="match status" value="1"/>
</dbReference>
<feature type="domain" description="HTH lysR-type" evidence="5">
    <location>
        <begin position="2"/>
        <end position="59"/>
    </location>
</feature>
<evidence type="ECO:0000313" key="6">
    <source>
        <dbReference type="EMBL" id="QPC42528.1"/>
    </source>
</evidence>
<keyword evidence="4" id="KW-0804">Transcription</keyword>
<dbReference type="GO" id="GO:0003700">
    <property type="term" value="F:DNA-binding transcription factor activity"/>
    <property type="evidence" value="ECO:0007669"/>
    <property type="project" value="InterPro"/>
</dbReference>
<organism evidence="6 7">
    <name type="scientific">Kaustia mangrovi</name>
    <dbReference type="NCBI Taxonomy" id="2593653"/>
    <lineage>
        <taxon>Bacteria</taxon>
        <taxon>Pseudomonadati</taxon>
        <taxon>Pseudomonadota</taxon>
        <taxon>Alphaproteobacteria</taxon>
        <taxon>Hyphomicrobiales</taxon>
        <taxon>Parvibaculaceae</taxon>
        <taxon>Kaustia</taxon>
    </lineage>
</organism>
<dbReference type="GO" id="GO:0010628">
    <property type="term" value="P:positive regulation of gene expression"/>
    <property type="evidence" value="ECO:0007669"/>
    <property type="project" value="TreeGrafter"/>
</dbReference>
<dbReference type="SUPFAM" id="SSF46785">
    <property type="entry name" value="Winged helix' DNA-binding domain"/>
    <property type="match status" value="1"/>
</dbReference>
<keyword evidence="7" id="KW-1185">Reference proteome</keyword>
<keyword evidence="2" id="KW-0805">Transcription regulation</keyword>
<proteinExistence type="inferred from homology"/>
<dbReference type="EMBL" id="CP058214">
    <property type="protein sequence ID" value="QPC42528.1"/>
    <property type="molecule type" value="Genomic_DNA"/>
</dbReference>
<protein>
    <submittedName>
        <fullName evidence="6">LysR family transcriptional regulator</fullName>
    </submittedName>
</protein>
<accession>A0A7S8C380</accession>
<dbReference type="InterPro" id="IPR036388">
    <property type="entry name" value="WH-like_DNA-bd_sf"/>
</dbReference>
<keyword evidence="3" id="KW-0238">DNA-binding</keyword>
<gene>
    <name evidence="6" type="ORF">HW532_07295</name>
</gene>
<evidence type="ECO:0000256" key="2">
    <source>
        <dbReference type="ARBA" id="ARBA00023015"/>
    </source>
</evidence>
<sequence length="306" mass="33864">MITTRQLDAFRAVMRHGTVTEAAELLNLTQPAVSKLIAGLERETQLTLFQRVRKRLVPTAEGEQFFLEAERMVLGLEALQRVAEELRTMRSGRLSLVAMPALGQRYLPRLVARFLKAHPDAEVSLHVHGSQIVNQWVAGQQVDLGLSLLNIEHPSVLKRTLCRVEAVAALPPGHPLAEREHLTPADFAGEPFIAFTRDTRIRHAIDQVFEAADVDRVQRVETYISEAACSFVAEGMGVSLVDPLTAAAFVAEGSIVSRPFSPAMPYQIRLLRPRHHAPSKLGAAFEAFLDDAVPEFLKKAGIRLFS</sequence>
<dbReference type="PROSITE" id="PS50931">
    <property type="entry name" value="HTH_LYSR"/>
    <property type="match status" value="1"/>
</dbReference>
<dbReference type="RefSeq" id="WP_213163762.1">
    <property type="nucleotide sequence ID" value="NZ_CP058214.1"/>
</dbReference>
<evidence type="ECO:0000256" key="3">
    <source>
        <dbReference type="ARBA" id="ARBA00023125"/>
    </source>
</evidence>
<dbReference type="PANTHER" id="PTHR30427">
    <property type="entry name" value="TRANSCRIPTIONAL ACTIVATOR PROTEIN LYSR"/>
    <property type="match status" value="1"/>
</dbReference>
<dbReference type="InterPro" id="IPR000847">
    <property type="entry name" value="LysR_HTH_N"/>
</dbReference>
<dbReference type="Proteomes" id="UP000593594">
    <property type="component" value="Chromosome"/>
</dbReference>
<dbReference type="Pfam" id="PF00126">
    <property type="entry name" value="HTH_1"/>
    <property type="match status" value="1"/>
</dbReference>
<evidence type="ECO:0000313" key="7">
    <source>
        <dbReference type="Proteomes" id="UP000593594"/>
    </source>
</evidence>
<dbReference type="InterPro" id="IPR037424">
    <property type="entry name" value="NocR_PBP2"/>
</dbReference>
<dbReference type="PRINTS" id="PR00039">
    <property type="entry name" value="HTHLYSR"/>
</dbReference>
<dbReference type="Pfam" id="PF03466">
    <property type="entry name" value="LysR_substrate"/>
    <property type="match status" value="1"/>
</dbReference>